<dbReference type="InterPro" id="IPR051202">
    <property type="entry name" value="Peptidase_C40"/>
</dbReference>
<dbReference type="KEGG" id="ddh:Desde_2721"/>
<dbReference type="PANTHER" id="PTHR47053">
    <property type="entry name" value="MUREIN DD-ENDOPEPTIDASE MEPH-RELATED"/>
    <property type="match status" value="1"/>
</dbReference>
<evidence type="ECO:0000313" key="8">
    <source>
        <dbReference type="Proteomes" id="UP000006053"/>
    </source>
</evidence>
<sequence precursor="true">MKNLMKKNINKNRYKKVLITGMVPIVSLGLFATTLFAYPQTISEPIAPQSIALTEETALAPQAYSETTLASSASLANVEATRQSVTSEISRGSKSTQPAPSQAPKTTPSTSPATSSQKSSNTSKSAANTPKVSAKSSTPVSTSKATAVINTAKKYIGVPYVWGGTTTSGFDCSGYTQYVFAQHGISLPRVSRDQYNVGTAVSFSNLKAGDLVFFSLDGDKVIDHVGIFLGNGQFINASSSKGVTIYTMGSYWQSHFIGAKRVL</sequence>
<dbReference type="AlphaFoldDB" id="I4AAP9"/>
<proteinExistence type="inferred from homology"/>
<dbReference type="Pfam" id="PF00877">
    <property type="entry name" value="NLPC_P60"/>
    <property type="match status" value="1"/>
</dbReference>
<keyword evidence="3 7" id="KW-0378">Hydrolase</keyword>
<accession>I4AAP9</accession>
<feature type="domain" description="NlpC/P60" evidence="6">
    <location>
        <begin position="142"/>
        <end position="263"/>
    </location>
</feature>
<feature type="region of interest" description="Disordered" evidence="5">
    <location>
        <begin position="82"/>
        <end position="140"/>
    </location>
</feature>
<dbReference type="GO" id="GO:0008234">
    <property type="term" value="F:cysteine-type peptidase activity"/>
    <property type="evidence" value="ECO:0007669"/>
    <property type="project" value="UniProtKB-KW"/>
</dbReference>
<dbReference type="eggNOG" id="COG0791">
    <property type="taxonomic scope" value="Bacteria"/>
</dbReference>
<reference evidence="7 8" key="2">
    <citation type="journal article" date="2015" name="J. Bacteriol.">
        <title>Genomic, proteomic, and biochemical analysis of the organohalide respiratory pathway in Desulfitobacterium dehalogenans.</title>
        <authorList>
            <person name="Kruse T."/>
            <person name="van de Pas B.A."/>
            <person name="Atteia A."/>
            <person name="Krab K."/>
            <person name="Hagen W.R."/>
            <person name="Goodwin L."/>
            <person name="Chain P."/>
            <person name="Boeren S."/>
            <person name="Maphosa F."/>
            <person name="Schraa G."/>
            <person name="de Vos W.M."/>
            <person name="van der Oost J."/>
            <person name="Smidt H."/>
            <person name="Stams A.J."/>
        </authorList>
    </citation>
    <scope>NUCLEOTIDE SEQUENCE [LARGE SCALE GENOMIC DNA]</scope>
    <source>
        <strain evidence="8">ATCC 51507 / DSM 9161 / JW/IU-DC1</strain>
    </source>
</reference>
<dbReference type="InterPro" id="IPR000064">
    <property type="entry name" value="NLP_P60_dom"/>
</dbReference>
<evidence type="ECO:0000256" key="4">
    <source>
        <dbReference type="ARBA" id="ARBA00022807"/>
    </source>
</evidence>
<dbReference type="HOGENOM" id="CLU_016043_1_6_9"/>
<evidence type="ECO:0000259" key="6">
    <source>
        <dbReference type="PROSITE" id="PS51935"/>
    </source>
</evidence>
<evidence type="ECO:0000256" key="3">
    <source>
        <dbReference type="ARBA" id="ARBA00022801"/>
    </source>
</evidence>
<keyword evidence="8" id="KW-1185">Reference proteome</keyword>
<protein>
    <submittedName>
        <fullName evidence="7">Cell wall-associated hydrolase, invasion-associated protein</fullName>
    </submittedName>
</protein>
<gene>
    <name evidence="7" type="ordered locus">Desde_2721</name>
</gene>
<feature type="compositionally biased region" description="Polar residues" evidence="5">
    <location>
        <begin position="82"/>
        <end position="95"/>
    </location>
</feature>
<evidence type="ECO:0000256" key="5">
    <source>
        <dbReference type="SAM" id="MobiDB-lite"/>
    </source>
</evidence>
<dbReference type="InterPro" id="IPR038765">
    <property type="entry name" value="Papain-like_cys_pep_sf"/>
</dbReference>
<keyword evidence="2" id="KW-0645">Protease</keyword>
<keyword evidence="4" id="KW-0788">Thiol protease</keyword>
<dbReference type="PANTHER" id="PTHR47053:SF1">
    <property type="entry name" value="MUREIN DD-ENDOPEPTIDASE MEPH-RELATED"/>
    <property type="match status" value="1"/>
</dbReference>
<dbReference type="STRING" id="756499.Desde_2721"/>
<dbReference type="PROSITE" id="PS51935">
    <property type="entry name" value="NLPC_P60"/>
    <property type="match status" value="1"/>
</dbReference>
<dbReference type="SUPFAM" id="SSF54001">
    <property type="entry name" value="Cysteine proteinases"/>
    <property type="match status" value="1"/>
</dbReference>
<dbReference type="GO" id="GO:0006508">
    <property type="term" value="P:proteolysis"/>
    <property type="evidence" value="ECO:0007669"/>
    <property type="project" value="UniProtKB-KW"/>
</dbReference>
<evidence type="ECO:0000313" key="7">
    <source>
        <dbReference type="EMBL" id="AFM01034.1"/>
    </source>
</evidence>
<name>I4AAP9_DESDJ</name>
<dbReference type="EMBL" id="CP003348">
    <property type="protein sequence ID" value="AFM01034.1"/>
    <property type="molecule type" value="Genomic_DNA"/>
</dbReference>
<comment type="similarity">
    <text evidence="1">Belongs to the peptidase C40 family.</text>
</comment>
<feature type="compositionally biased region" description="Low complexity" evidence="5">
    <location>
        <begin position="96"/>
        <end position="130"/>
    </location>
</feature>
<reference evidence="8" key="1">
    <citation type="submission" date="2012-06" db="EMBL/GenBank/DDBJ databases">
        <title>Complete sequence of Desulfitobacterium dehalogenans ATCC 51507.</title>
        <authorList>
            <person name="Lucas S."/>
            <person name="Han J."/>
            <person name="Lapidus A."/>
            <person name="Cheng J.-F."/>
            <person name="Goodwin L."/>
            <person name="Pitluck S."/>
            <person name="Peters L."/>
            <person name="Ovchinnikova G."/>
            <person name="Teshima H."/>
            <person name="Detter J.C."/>
            <person name="Han C."/>
            <person name="Tapia R."/>
            <person name="Land M."/>
            <person name="Hauser L."/>
            <person name="Kyrpides N."/>
            <person name="Ivanova N."/>
            <person name="Pagani I."/>
            <person name="Kruse T."/>
            <person name="de Vos W.M."/>
            <person name="Smidt H."/>
            <person name="Woyke T."/>
        </authorList>
    </citation>
    <scope>NUCLEOTIDE SEQUENCE [LARGE SCALE GENOMIC DNA]</scope>
    <source>
        <strain evidence="8">ATCC 51507 / DSM 9161 / JW/IU-DC1</strain>
    </source>
</reference>
<dbReference type="Gene3D" id="3.90.1720.10">
    <property type="entry name" value="endopeptidase domain like (from Nostoc punctiforme)"/>
    <property type="match status" value="1"/>
</dbReference>
<organism evidence="7 8">
    <name type="scientific">Desulfitobacterium dehalogenans (strain ATCC 51507 / DSM 9161 / JW/IU-DC1)</name>
    <dbReference type="NCBI Taxonomy" id="756499"/>
    <lineage>
        <taxon>Bacteria</taxon>
        <taxon>Bacillati</taxon>
        <taxon>Bacillota</taxon>
        <taxon>Clostridia</taxon>
        <taxon>Eubacteriales</taxon>
        <taxon>Desulfitobacteriaceae</taxon>
        <taxon>Desulfitobacterium</taxon>
    </lineage>
</organism>
<evidence type="ECO:0000256" key="1">
    <source>
        <dbReference type="ARBA" id="ARBA00007074"/>
    </source>
</evidence>
<dbReference type="MEROPS" id="C40.006"/>
<evidence type="ECO:0000256" key="2">
    <source>
        <dbReference type="ARBA" id="ARBA00022670"/>
    </source>
</evidence>
<dbReference type="Proteomes" id="UP000006053">
    <property type="component" value="Chromosome"/>
</dbReference>